<organism evidence="9 10">
    <name type="scientific">Dictyostelium discoideum</name>
    <name type="common">Social amoeba</name>
    <dbReference type="NCBI Taxonomy" id="44689"/>
    <lineage>
        <taxon>Eukaryota</taxon>
        <taxon>Amoebozoa</taxon>
        <taxon>Evosea</taxon>
        <taxon>Eumycetozoa</taxon>
        <taxon>Dictyostelia</taxon>
        <taxon>Dictyosteliales</taxon>
        <taxon>Dictyosteliaceae</taxon>
        <taxon>Dictyostelium</taxon>
    </lineage>
</organism>
<feature type="transmembrane region" description="Helical" evidence="6">
    <location>
        <begin position="494"/>
        <end position="518"/>
    </location>
</feature>
<feature type="compositionally biased region" description="Low complexity" evidence="5">
    <location>
        <begin position="323"/>
        <end position="344"/>
    </location>
</feature>
<keyword evidence="2 6" id="KW-0812">Transmembrane</keyword>
<dbReference type="FunCoup" id="Q55EQ8">
    <property type="interactions" value="46"/>
</dbReference>
<name>Q55EQ8_DICDI</name>
<dbReference type="VEuPathDB" id="AmoebaDB:DDB_G0268996"/>
<feature type="domain" description="NFD4 C-terminal" evidence="8">
    <location>
        <begin position="393"/>
        <end position="587"/>
    </location>
</feature>
<evidence type="ECO:0000313" key="10">
    <source>
        <dbReference type="Proteomes" id="UP000002195"/>
    </source>
</evidence>
<feature type="region of interest" description="Disordered" evidence="5">
    <location>
        <begin position="323"/>
        <end position="373"/>
    </location>
</feature>
<feature type="transmembrane region" description="Helical" evidence="6">
    <location>
        <begin position="564"/>
        <end position="591"/>
    </location>
</feature>
<sequence length="593" mass="65706">MDLLSKLNDSNYSITTEEGLEEEERSLNESVDSISTIGKNKNLLKNEKNSIKQKQPHSVQKKKKDKSLHRFYKPPHFIKNVETQRILSILWGILTILASGTLYGFSIISNEIRDKLEYSQTDIGLAISIGDVGMYIGLTVGFFFDLFGPFFTNGLATIFYVIGCMGVWAIVKGYITSSVYLLSFFLFIIGQSSYGSFTACVVANVHNYSIKHRGKISGVLVGMFALSAGVFGVIYKLFFKTNLEGYLLFIAILLSIVSFIATYIVRLVKIEGVEEPEIFDETNENEDNEQQKKQQNEAYQSDDDINEKQKYIISKDEESNLNGSGNGIITNGNNNNTNNNISNNDKTKLLGEGSSSSSSSLSSSPSNSNLSSHLNSIDTSNPNFLDGKRDVSGLKLLKMVEFWGLWIIYFFAGGCSIMFLNNIAIMAESLREPDSTQSNLVIVFSIGNLIGRVGMGFLSDLISKKVSRFWCVVLSSLIITLTHLVCAFELKPIFYPATLFTGIGYGGIVSIMVLLATFRFGPRRFGLNFGFLALSSASGALIFSTFSSKVYDRLSENSIDGQCYGNHCFVLSFIISFSVNLLSIIIAINFIKF</sequence>
<proteinExistence type="predicted"/>
<feature type="domain" description="Nodulin-like" evidence="7">
    <location>
        <begin position="94"/>
        <end position="270"/>
    </location>
</feature>
<dbReference type="AlphaFoldDB" id="Q55EQ8"/>
<dbReference type="OMA" id="GTMQQRY"/>
<comment type="subcellular location">
    <subcellularLocation>
        <location evidence="1">Membrane</location>
        <topology evidence="1">Multi-pass membrane protein</topology>
    </subcellularLocation>
</comment>
<dbReference type="EMBL" id="AAFI02000004">
    <property type="protein sequence ID" value="EAL73087.1"/>
    <property type="molecule type" value="Genomic_DNA"/>
</dbReference>
<keyword evidence="4 6" id="KW-0472">Membrane</keyword>
<evidence type="ECO:0000259" key="8">
    <source>
        <dbReference type="Pfam" id="PF23262"/>
    </source>
</evidence>
<feature type="transmembrane region" description="Helical" evidence="6">
    <location>
        <begin position="469"/>
        <end position="488"/>
    </location>
</feature>
<dbReference type="Proteomes" id="UP000002195">
    <property type="component" value="Unassembled WGS sequence"/>
</dbReference>
<dbReference type="eggNOG" id="ENOG502QSJM">
    <property type="taxonomic scope" value="Eukaryota"/>
</dbReference>
<dbReference type="HOGENOM" id="CLU_436440_0_0_1"/>
<dbReference type="InterPro" id="IPR010658">
    <property type="entry name" value="Nodulin-like"/>
</dbReference>
<evidence type="ECO:0000256" key="1">
    <source>
        <dbReference type="ARBA" id="ARBA00004141"/>
    </source>
</evidence>
<dbReference type="PANTHER" id="PTHR21576:SF158">
    <property type="entry name" value="RIBOSOMAL RNA-PROCESSING PROTEIN 12-LIKE CONSERVED DOMAIN-CONTAINING PROTEIN"/>
    <property type="match status" value="1"/>
</dbReference>
<evidence type="ECO:0000313" key="9">
    <source>
        <dbReference type="EMBL" id="EAL73087.1"/>
    </source>
</evidence>
<feature type="compositionally biased region" description="Low complexity" evidence="5">
    <location>
        <begin position="354"/>
        <end position="373"/>
    </location>
</feature>
<dbReference type="InterPro" id="IPR056555">
    <property type="entry name" value="NFD4_C"/>
</dbReference>
<feature type="transmembrane region" description="Helical" evidence="6">
    <location>
        <begin position="440"/>
        <end position="462"/>
    </location>
</feature>
<evidence type="ECO:0000256" key="2">
    <source>
        <dbReference type="ARBA" id="ARBA00022692"/>
    </source>
</evidence>
<dbReference type="dictyBase" id="DDB_G0268996"/>
<dbReference type="GO" id="GO:0016020">
    <property type="term" value="C:membrane"/>
    <property type="evidence" value="ECO:0000318"/>
    <property type="project" value="GO_Central"/>
</dbReference>
<feature type="transmembrane region" description="Helical" evidence="6">
    <location>
        <begin position="245"/>
        <end position="265"/>
    </location>
</feature>
<gene>
    <name evidence="9" type="ORF">DDB_G0268996</name>
</gene>
<evidence type="ECO:0000256" key="5">
    <source>
        <dbReference type="SAM" id="MobiDB-lite"/>
    </source>
</evidence>
<feature type="transmembrane region" description="Helical" evidence="6">
    <location>
        <begin position="402"/>
        <end position="420"/>
    </location>
</feature>
<protein>
    <submittedName>
        <fullName evidence="9">Uncharacterized protein</fullName>
    </submittedName>
</protein>
<dbReference type="Pfam" id="PF06813">
    <property type="entry name" value="Nodulin-like"/>
    <property type="match status" value="1"/>
</dbReference>
<evidence type="ECO:0000259" key="7">
    <source>
        <dbReference type="Pfam" id="PF06813"/>
    </source>
</evidence>
<feature type="transmembrane region" description="Helical" evidence="6">
    <location>
        <begin position="525"/>
        <end position="544"/>
    </location>
</feature>
<feature type="transmembrane region" description="Helical" evidence="6">
    <location>
        <begin position="181"/>
        <end position="205"/>
    </location>
</feature>
<dbReference type="KEGG" id="ddi:DDB_G0268996"/>
<evidence type="ECO:0000256" key="4">
    <source>
        <dbReference type="ARBA" id="ARBA00023136"/>
    </source>
</evidence>
<feature type="region of interest" description="Disordered" evidence="5">
    <location>
        <begin position="45"/>
        <end position="67"/>
    </location>
</feature>
<accession>Q55EQ8</accession>
<evidence type="ECO:0000256" key="6">
    <source>
        <dbReference type="SAM" id="Phobius"/>
    </source>
</evidence>
<dbReference type="Pfam" id="PF23262">
    <property type="entry name" value="NFD4_C"/>
    <property type="match status" value="1"/>
</dbReference>
<feature type="region of interest" description="Disordered" evidence="5">
    <location>
        <begin position="279"/>
        <end position="301"/>
    </location>
</feature>
<dbReference type="RefSeq" id="XP_646962.1">
    <property type="nucleotide sequence ID" value="XM_641870.1"/>
</dbReference>
<evidence type="ECO:0000256" key="3">
    <source>
        <dbReference type="ARBA" id="ARBA00022989"/>
    </source>
</evidence>
<keyword evidence="10" id="KW-1185">Reference proteome</keyword>
<dbReference type="GeneID" id="8616654"/>
<dbReference type="InterPro" id="IPR036259">
    <property type="entry name" value="MFS_trans_sf"/>
</dbReference>
<dbReference type="SUPFAM" id="SSF103473">
    <property type="entry name" value="MFS general substrate transporter"/>
    <property type="match status" value="1"/>
</dbReference>
<feature type="transmembrane region" description="Helical" evidence="6">
    <location>
        <begin position="154"/>
        <end position="175"/>
    </location>
</feature>
<dbReference type="PANTHER" id="PTHR21576">
    <property type="entry name" value="UNCHARACTERIZED NODULIN-LIKE PROTEIN"/>
    <property type="match status" value="1"/>
</dbReference>
<feature type="compositionally biased region" description="Acidic residues" evidence="5">
    <location>
        <begin position="279"/>
        <end position="288"/>
    </location>
</feature>
<dbReference type="Gene3D" id="1.20.1250.20">
    <property type="entry name" value="MFS general substrate transporter like domains"/>
    <property type="match status" value="2"/>
</dbReference>
<dbReference type="PaxDb" id="44689-DDB0202337"/>
<dbReference type="STRING" id="44689.Q55EQ8"/>
<feature type="transmembrane region" description="Helical" evidence="6">
    <location>
        <begin position="125"/>
        <end position="147"/>
    </location>
</feature>
<reference evidence="9 10" key="1">
    <citation type="journal article" date="2005" name="Nature">
        <title>The genome of the social amoeba Dictyostelium discoideum.</title>
        <authorList>
            <consortium name="The Dictyostelium discoideum Sequencing Consortium"/>
            <person name="Eichinger L."/>
            <person name="Pachebat J.A."/>
            <person name="Glockner G."/>
            <person name="Rajandream M.A."/>
            <person name="Sucgang R."/>
            <person name="Berriman M."/>
            <person name="Song J."/>
            <person name="Olsen R."/>
            <person name="Szafranski K."/>
            <person name="Xu Q."/>
            <person name="Tunggal B."/>
            <person name="Kummerfeld S."/>
            <person name="Madera M."/>
            <person name="Konfortov B.A."/>
            <person name="Rivero F."/>
            <person name="Bankier A.T."/>
            <person name="Lehmann R."/>
            <person name="Hamlin N."/>
            <person name="Davies R."/>
            <person name="Gaudet P."/>
            <person name="Fey P."/>
            <person name="Pilcher K."/>
            <person name="Chen G."/>
            <person name="Saunders D."/>
            <person name="Sodergren E."/>
            <person name="Davis P."/>
            <person name="Kerhornou A."/>
            <person name="Nie X."/>
            <person name="Hall N."/>
            <person name="Anjard C."/>
            <person name="Hemphill L."/>
            <person name="Bason N."/>
            <person name="Farbrother P."/>
            <person name="Desany B."/>
            <person name="Just E."/>
            <person name="Morio T."/>
            <person name="Rost R."/>
            <person name="Churcher C."/>
            <person name="Cooper J."/>
            <person name="Haydock S."/>
            <person name="van Driessche N."/>
            <person name="Cronin A."/>
            <person name="Goodhead I."/>
            <person name="Muzny D."/>
            <person name="Mourier T."/>
            <person name="Pain A."/>
            <person name="Lu M."/>
            <person name="Harper D."/>
            <person name="Lindsay R."/>
            <person name="Hauser H."/>
            <person name="James K."/>
            <person name="Quiles M."/>
            <person name="Madan Babu M."/>
            <person name="Saito T."/>
            <person name="Buchrieser C."/>
            <person name="Wardroper A."/>
            <person name="Felder M."/>
            <person name="Thangavelu M."/>
            <person name="Johnson D."/>
            <person name="Knights A."/>
            <person name="Loulseged H."/>
            <person name="Mungall K."/>
            <person name="Oliver K."/>
            <person name="Price C."/>
            <person name="Quail M.A."/>
            <person name="Urushihara H."/>
            <person name="Hernandez J."/>
            <person name="Rabbinowitsch E."/>
            <person name="Steffen D."/>
            <person name="Sanders M."/>
            <person name="Ma J."/>
            <person name="Kohara Y."/>
            <person name="Sharp S."/>
            <person name="Simmonds M."/>
            <person name="Spiegler S."/>
            <person name="Tivey A."/>
            <person name="Sugano S."/>
            <person name="White B."/>
            <person name="Walker D."/>
            <person name="Woodward J."/>
            <person name="Winckler T."/>
            <person name="Tanaka Y."/>
            <person name="Shaulsky G."/>
            <person name="Schleicher M."/>
            <person name="Weinstock G."/>
            <person name="Rosenthal A."/>
            <person name="Cox E.C."/>
            <person name="Chisholm R.L."/>
            <person name="Gibbs R."/>
            <person name="Loomis W.F."/>
            <person name="Platzer M."/>
            <person name="Kay R.R."/>
            <person name="Williams J."/>
            <person name="Dear P.H."/>
            <person name="Noegel A.A."/>
            <person name="Barrell B."/>
            <person name="Kuspa A."/>
        </authorList>
    </citation>
    <scope>NUCLEOTIDE SEQUENCE [LARGE SCALE GENOMIC DNA]</scope>
    <source>
        <strain evidence="9 10">AX4</strain>
    </source>
</reference>
<keyword evidence="3 6" id="KW-1133">Transmembrane helix</keyword>
<feature type="transmembrane region" description="Helical" evidence="6">
    <location>
        <begin position="217"/>
        <end position="239"/>
    </location>
</feature>
<feature type="transmembrane region" description="Helical" evidence="6">
    <location>
        <begin position="86"/>
        <end position="105"/>
    </location>
</feature>
<dbReference type="InParanoid" id="Q55EQ8"/>
<comment type="caution">
    <text evidence="9">The sequence shown here is derived from an EMBL/GenBank/DDBJ whole genome shotgun (WGS) entry which is preliminary data.</text>
</comment>
<dbReference type="PhylomeDB" id="Q55EQ8"/>